<keyword evidence="5" id="KW-1185">Reference proteome</keyword>
<dbReference type="InterPro" id="IPR027417">
    <property type="entry name" value="P-loop_NTPase"/>
</dbReference>
<dbReference type="InterPro" id="IPR049052">
    <property type="entry name" value="nSTAND1"/>
</dbReference>
<evidence type="ECO:0000313" key="4">
    <source>
        <dbReference type="EMBL" id="QTD96598.1"/>
    </source>
</evidence>
<feature type="domain" description="Novel STAND NTPase 1" evidence="3">
    <location>
        <begin position="214"/>
        <end position="611"/>
    </location>
</feature>
<evidence type="ECO:0000256" key="2">
    <source>
        <dbReference type="SAM" id="Phobius"/>
    </source>
</evidence>
<feature type="transmembrane region" description="Helical" evidence="2">
    <location>
        <begin position="659"/>
        <end position="681"/>
    </location>
</feature>
<keyword evidence="2" id="KW-1133">Transmembrane helix</keyword>
<dbReference type="SUPFAM" id="SSF52540">
    <property type="entry name" value="P-loop containing nucleoside triphosphate hydrolases"/>
    <property type="match status" value="1"/>
</dbReference>
<gene>
    <name evidence="4" type="ORF">S1361_04510</name>
</gene>
<dbReference type="SUPFAM" id="SSF50998">
    <property type="entry name" value="Quinoprotein alcohol dehydrogenase-like"/>
    <property type="match status" value="1"/>
</dbReference>
<dbReference type="Gene3D" id="2.130.10.10">
    <property type="entry name" value="YVTN repeat-like/Quinoprotein amine dehydrogenase"/>
    <property type="match status" value="1"/>
</dbReference>
<reference evidence="4 5" key="1">
    <citation type="submission" date="2021-03" db="EMBL/GenBank/DDBJ databases">
        <title>Complete genome sequence of Streptomyces cyanogenus S136, producer of anticancer angucycline landomycin A.</title>
        <authorList>
            <person name="Hrab P."/>
            <person name="Ruckert C."/>
            <person name="Busche T."/>
            <person name="Ostash I."/>
            <person name="Kalinowski J."/>
            <person name="Fedorenko V."/>
            <person name="Yushchuk O."/>
            <person name="Ostash B."/>
        </authorList>
    </citation>
    <scope>NUCLEOTIDE SEQUENCE [LARGE SCALE GENOMIC DNA]</scope>
    <source>
        <strain evidence="4 5">S136</strain>
    </source>
</reference>
<evidence type="ECO:0000313" key="5">
    <source>
        <dbReference type="Proteomes" id="UP000663908"/>
    </source>
</evidence>
<keyword evidence="2" id="KW-0812">Transmembrane</keyword>
<protein>
    <recommendedName>
        <fullName evidence="3">Novel STAND NTPase 1 domain-containing protein</fullName>
    </recommendedName>
</protein>
<dbReference type="SUPFAM" id="SSF50960">
    <property type="entry name" value="TolB, C-terminal domain"/>
    <property type="match status" value="1"/>
</dbReference>
<keyword evidence="2" id="KW-0472">Membrane</keyword>
<dbReference type="EMBL" id="CP071839">
    <property type="protein sequence ID" value="QTD96598.1"/>
    <property type="molecule type" value="Genomic_DNA"/>
</dbReference>
<dbReference type="Pfam" id="PF20703">
    <property type="entry name" value="nSTAND1"/>
    <property type="match status" value="1"/>
</dbReference>
<dbReference type="SUPFAM" id="SSF50494">
    <property type="entry name" value="Trypsin-like serine proteases"/>
    <property type="match status" value="1"/>
</dbReference>
<dbReference type="InterPro" id="IPR011047">
    <property type="entry name" value="Quinoprotein_ADH-like_sf"/>
</dbReference>
<sequence>MLQIRDRRGDPVGLGFLVAEDLALTCAHVVDAALDPSPAAEPAAGARIEVAFPLLRAPAASTVDGADSGENHTTARVEHRVPPGPSGAGDVAVLRLSAAVPDSRPLRLIEEPDVWEHPARVFGFPAGRPGGVWHSAVLRARQANGWVQADLAAGGYRVSRGFSGSPVWDEELEGVVGMMALAEEGEPPASYLIPTAGLLDAWPGLRELALTPSPFRRLSPFAEADAAVFHGRRAESEAVARMVAGERWTAIVGPSGSGKSSLAQAGVVPRMRPDGTAVAVLRPSSGSSPSAGLAAELLALLEPGLPETDRIDRLPKITRALARRRGLADILPPLLKRQDSRRLLVVIDQFEELLAHEADAVDELAGILFDEELPDTVRVLTTLRADFLGAALAHPRLGHCFDGRRVYGLGPMHIDQLREVVTLPVDAVPGVRYEPHLVDRILADTGTAPGALPLLGFALDQLWREQQRHTPGRLTHAAYEKIGGVTGALHDHLVGVWNDCIPQSDEAAARRLFTRLVRVPLESAAVTRRVATRAELGEDEWRVAQRLASARARLLVIGRDSEGDETVELIHEALITSWSKLEGWAAEDRSFLVWRETLHHDRRRWEAGGRAVDLLPTVAALAGSREWLERRGSELSAAEREYLELGRAHHRSRARRRRALRSGLGLLVVLALLFGSLFAYARQESQEREALANSRSLAQFSQDQAAFDPVLSVKLALAAYRTSPTQEARSQLLRQYLAYSGSARLLSGLLGTIEQFQTSRDGNVVFARSRMGRAILFVHALDGTVRSEQFSVKAVVYAMVSADGSRVAFVCDDGTAGWFEVHPDADRIIGRVHRLPRLSDLIEYTFEKRSGFAMSADGRLVVVRSRKDLMWWDLDKGTVGGRVRAPADFGGRLWIGADDRSLLVEESPLGQEHSTSLVAVDMATGRSRTVVRDVDEVLVSGDRKAVVACRGGDSGASFSLRRISDGARQGRPYHAGDDTFCGSLLSQGVDVTGRRFVTKDGNGLSLVDLSQGKVISEATQLPGITATAWDLVSSRGKLFLAGHSDSLINYVELSTVPNVLKVSEQKLTEDGSKTVSVVDDGASLQLHSVLPRDADDPLIAEVSRPRPYWLPKEYRLVLGPDRKLLADWDAEDAISVREVSTLRRTARITVPKPPSAADLQYFFDRDGHLVTVSKTRIQQWDARTGRQLAQYDIKGILARSRSGSTPRQTHVASYPADNQVAVLVWGDPSVRVIDLTTGRTTATVKVPKDAVATQFDRSGRYFGVLRSGGIVELWRRDPLRKELGPLRSLAENPEKPYVAGFLDGEGRFAVAANSSVRIYQLGGRVSSDSYDFGRLPSSGLLVDGSYVFRDMTPDGKNVIYQNSDNTGGPVRLDPDQWRHVLCGVIGDRQFTTDEKAGLPVRVPVQPVCPRRS</sequence>
<dbReference type="Gene3D" id="3.40.50.300">
    <property type="entry name" value="P-loop containing nucleotide triphosphate hydrolases"/>
    <property type="match status" value="1"/>
</dbReference>
<dbReference type="Pfam" id="PF13365">
    <property type="entry name" value="Trypsin_2"/>
    <property type="match status" value="1"/>
</dbReference>
<accession>A0ABX7TLX8</accession>
<organism evidence="4 5">
    <name type="scientific">Streptomyces cyanogenus</name>
    <dbReference type="NCBI Taxonomy" id="80860"/>
    <lineage>
        <taxon>Bacteria</taxon>
        <taxon>Bacillati</taxon>
        <taxon>Actinomycetota</taxon>
        <taxon>Actinomycetes</taxon>
        <taxon>Kitasatosporales</taxon>
        <taxon>Streptomycetaceae</taxon>
        <taxon>Streptomyces</taxon>
    </lineage>
</organism>
<proteinExistence type="predicted"/>
<evidence type="ECO:0000259" key="3">
    <source>
        <dbReference type="Pfam" id="PF20703"/>
    </source>
</evidence>
<feature type="compositionally biased region" description="Basic and acidic residues" evidence="1">
    <location>
        <begin position="69"/>
        <end position="81"/>
    </location>
</feature>
<dbReference type="InterPro" id="IPR009003">
    <property type="entry name" value="Peptidase_S1_PA"/>
</dbReference>
<dbReference type="Proteomes" id="UP000663908">
    <property type="component" value="Chromosome"/>
</dbReference>
<dbReference type="InterPro" id="IPR015943">
    <property type="entry name" value="WD40/YVTN_repeat-like_dom_sf"/>
</dbReference>
<evidence type="ECO:0000256" key="1">
    <source>
        <dbReference type="SAM" id="MobiDB-lite"/>
    </source>
</evidence>
<dbReference type="Gene3D" id="2.120.10.30">
    <property type="entry name" value="TolB, C-terminal domain"/>
    <property type="match status" value="1"/>
</dbReference>
<dbReference type="InterPro" id="IPR011042">
    <property type="entry name" value="6-blade_b-propeller_TolB-like"/>
</dbReference>
<feature type="region of interest" description="Disordered" evidence="1">
    <location>
        <begin position="61"/>
        <end position="88"/>
    </location>
</feature>
<name>A0ABX7TLX8_STRCY</name>